<feature type="transmembrane region" description="Helical" evidence="1">
    <location>
        <begin position="20"/>
        <end position="36"/>
    </location>
</feature>
<sequence length="90" mass="10465">MHFDGKRLLDLGRRDQGTSVMYGSTGLMMDLAIMSFSNYQRIWVLCRYGYLIMVSAITMKLIRPLSYLLYKKPLMDLSLREVIRLQNGVP</sequence>
<organism evidence="2">
    <name type="scientific">Medicago truncatula</name>
    <name type="common">Barrel medic</name>
    <name type="synonym">Medicago tribuloides</name>
    <dbReference type="NCBI Taxonomy" id="3880"/>
    <lineage>
        <taxon>Eukaryota</taxon>
        <taxon>Viridiplantae</taxon>
        <taxon>Streptophyta</taxon>
        <taxon>Embryophyta</taxon>
        <taxon>Tracheophyta</taxon>
        <taxon>Spermatophyta</taxon>
        <taxon>Magnoliopsida</taxon>
        <taxon>eudicotyledons</taxon>
        <taxon>Gunneridae</taxon>
        <taxon>Pentapetalae</taxon>
        <taxon>rosids</taxon>
        <taxon>fabids</taxon>
        <taxon>Fabales</taxon>
        <taxon>Fabaceae</taxon>
        <taxon>Papilionoideae</taxon>
        <taxon>50 kb inversion clade</taxon>
        <taxon>NPAAA clade</taxon>
        <taxon>Hologalegina</taxon>
        <taxon>IRL clade</taxon>
        <taxon>Trifolieae</taxon>
        <taxon>Medicago</taxon>
    </lineage>
</organism>
<accession>I3T3S4</accession>
<dbReference type="AlphaFoldDB" id="I3T3S4"/>
<dbReference type="EMBL" id="BT147372">
    <property type="protein sequence ID" value="AFK47166.1"/>
    <property type="molecule type" value="mRNA"/>
</dbReference>
<evidence type="ECO:0000313" key="2">
    <source>
        <dbReference type="EMBL" id="AFK47166.1"/>
    </source>
</evidence>
<proteinExistence type="evidence at transcript level"/>
<protein>
    <recommendedName>
        <fullName evidence="3">Transmembrane protein</fullName>
    </recommendedName>
</protein>
<evidence type="ECO:0000256" key="1">
    <source>
        <dbReference type="SAM" id="Phobius"/>
    </source>
</evidence>
<evidence type="ECO:0008006" key="3">
    <source>
        <dbReference type="Google" id="ProtNLM"/>
    </source>
</evidence>
<feature type="transmembrane region" description="Helical" evidence="1">
    <location>
        <begin position="48"/>
        <end position="70"/>
    </location>
</feature>
<reference evidence="2" key="1">
    <citation type="submission" date="2012-05" db="EMBL/GenBank/DDBJ databases">
        <authorList>
            <person name="Krishnakumar V."/>
            <person name="Cheung F."/>
            <person name="Xiao Y."/>
            <person name="Chan A."/>
            <person name="Moskal W.A."/>
            <person name="Town C.D."/>
        </authorList>
    </citation>
    <scope>NUCLEOTIDE SEQUENCE</scope>
</reference>
<keyword evidence="1" id="KW-0812">Transmembrane</keyword>
<name>I3T3S4_MEDTR</name>
<keyword evidence="1" id="KW-1133">Transmembrane helix</keyword>
<keyword evidence="1" id="KW-0472">Membrane</keyword>